<feature type="signal peptide" evidence="1">
    <location>
        <begin position="1"/>
        <end position="22"/>
    </location>
</feature>
<protein>
    <recommendedName>
        <fullName evidence="4">Lipoprotein</fullName>
    </recommendedName>
</protein>
<evidence type="ECO:0000313" key="3">
    <source>
        <dbReference type="Proteomes" id="UP000019140"/>
    </source>
</evidence>
<dbReference type="PROSITE" id="PS51257">
    <property type="entry name" value="PROKAR_LIPOPROTEIN"/>
    <property type="match status" value="1"/>
</dbReference>
<evidence type="ECO:0008006" key="4">
    <source>
        <dbReference type="Google" id="ProtNLM"/>
    </source>
</evidence>
<dbReference type="AlphaFoldDB" id="W4LC77"/>
<name>W4LC77_9BACT</name>
<dbReference type="Proteomes" id="UP000019140">
    <property type="component" value="Unassembled WGS sequence"/>
</dbReference>
<proteinExistence type="predicted"/>
<dbReference type="HOGENOM" id="CLU_2583180_0_0_7"/>
<organism evidence="2 3">
    <name type="scientific">Candidatus Entotheonella gemina</name>
    <dbReference type="NCBI Taxonomy" id="1429439"/>
    <lineage>
        <taxon>Bacteria</taxon>
        <taxon>Pseudomonadati</taxon>
        <taxon>Nitrospinota/Tectimicrobiota group</taxon>
        <taxon>Candidatus Tectimicrobiota</taxon>
        <taxon>Candidatus Entotheonellia</taxon>
        <taxon>Candidatus Entotheonellales</taxon>
        <taxon>Candidatus Entotheonellaceae</taxon>
        <taxon>Candidatus Entotheonella</taxon>
    </lineage>
</organism>
<gene>
    <name evidence="2" type="ORF">ETSY2_48340</name>
</gene>
<reference evidence="2 3" key="1">
    <citation type="journal article" date="2014" name="Nature">
        <title>An environmental bacterial taxon with a large and distinct metabolic repertoire.</title>
        <authorList>
            <person name="Wilson M.C."/>
            <person name="Mori T."/>
            <person name="Ruckert C."/>
            <person name="Uria A.R."/>
            <person name="Helf M.J."/>
            <person name="Takada K."/>
            <person name="Gernert C."/>
            <person name="Steffens U.A."/>
            <person name="Heycke N."/>
            <person name="Schmitt S."/>
            <person name="Rinke C."/>
            <person name="Helfrich E.J."/>
            <person name="Brachmann A.O."/>
            <person name="Gurgui C."/>
            <person name="Wakimoto T."/>
            <person name="Kracht M."/>
            <person name="Crusemann M."/>
            <person name="Hentschel U."/>
            <person name="Abe I."/>
            <person name="Matsunaga S."/>
            <person name="Kalinowski J."/>
            <person name="Takeyama H."/>
            <person name="Piel J."/>
        </authorList>
    </citation>
    <scope>NUCLEOTIDE SEQUENCE [LARGE SCALE GENOMIC DNA]</scope>
    <source>
        <strain evidence="3">TSY2</strain>
    </source>
</reference>
<evidence type="ECO:0000313" key="2">
    <source>
        <dbReference type="EMBL" id="ETW95300.1"/>
    </source>
</evidence>
<keyword evidence="1" id="KW-0732">Signal</keyword>
<accession>W4LC77</accession>
<feature type="chain" id="PRO_5004844670" description="Lipoprotein" evidence="1">
    <location>
        <begin position="23"/>
        <end position="80"/>
    </location>
</feature>
<evidence type="ECO:0000256" key="1">
    <source>
        <dbReference type="SAM" id="SignalP"/>
    </source>
</evidence>
<sequence length="80" mass="8649">MKRTLLFLTFALVASLVLSACAVPRTPTVTIPDGTLQKELVSKSQNVGNFALLEVPFVLASGPKHPANVDLKFHIVTRGY</sequence>
<comment type="caution">
    <text evidence="2">The sequence shown here is derived from an EMBL/GenBank/DDBJ whole genome shotgun (WGS) entry which is preliminary data.</text>
</comment>
<keyword evidence="3" id="KW-1185">Reference proteome</keyword>
<dbReference type="EMBL" id="AZHX01002332">
    <property type="protein sequence ID" value="ETW95300.1"/>
    <property type="molecule type" value="Genomic_DNA"/>
</dbReference>